<evidence type="ECO:0000259" key="1">
    <source>
        <dbReference type="Pfam" id="PF00535"/>
    </source>
</evidence>
<dbReference type="Proteomes" id="UP000253759">
    <property type="component" value="Unassembled WGS sequence"/>
</dbReference>
<dbReference type="RefSeq" id="WP_114645084.1">
    <property type="nucleotide sequence ID" value="NZ_QQNH01000005.1"/>
</dbReference>
<protein>
    <submittedName>
        <fullName evidence="2">Glycosyltransferase family 2 protein</fullName>
    </submittedName>
</protein>
<feature type="domain" description="Glycosyltransferase 2-like" evidence="1">
    <location>
        <begin position="13"/>
        <end position="128"/>
    </location>
</feature>
<gene>
    <name evidence="2" type="ORF">DVH29_05085</name>
</gene>
<dbReference type="Pfam" id="PF00535">
    <property type="entry name" value="Glycos_transf_2"/>
    <property type="match status" value="1"/>
</dbReference>
<keyword evidence="2" id="KW-0808">Transferase</keyword>
<reference evidence="3" key="1">
    <citation type="submission" date="2018-07" db="EMBL/GenBank/DDBJ databases">
        <authorList>
            <person name="Liu B.-T."/>
            <person name="Du Z."/>
        </authorList>
    </citation>
    <scope>NUCLEOTIDE SEQUENCE [LARGE SCALE GENOMIC DNA]</scope>
    <source>
        <strain evidence="3">XYN52</strain>
    </source>
</reference>
<dbReference type="Gene3D" id="3.90.550.10">
    <property type="entry name" value="Spore Coat Polysaccharide Biosynthesis Protein SpsA, Chain A"/>
    <property type="match status" value="1"/>
</dbReference>
<dbReference type="CDD" id="cd00761">
    <property type="entry name" value="Glyco_tranf_GTA_type"/>
    <property type="match status" value="1"/>
</dbReference>
<dbReference type="InterPro" id="IPR029044">
    <property type="entry name" value="Nucleotide-diphossugar_trans"/>
</dbReference>
<dbReference type="PANTHER" id="PTHR43685:SF2">
    <property type="entry name" value="GLYCOSYLTRANSFERASE 2-LIKE DOMAIN-CONTAINING PROTEIN"/>
    <property type="match status" value="1"/>
</dbReference>
<name>A0A369W680_9HYPH</name>
<sequence length="234" mass="25278">MTIVKRDSSESISVVIPAFNAGKYLKDAIDSIGRQTRRASEIIVVDDGSEDDTAEVARSAPAVRYVRQDNGGVASALNHGVRVASSALIAFLSADDVWDADKLERQAAALGNAPGRLVFGHMRHFLSPELPEAVARTLVCPPDPMPAYSAGTLLTRRDTFGAVGPFDESFAVGEFIDWYGRARDGGMEVVMLDAIVSLRRVHDSNYSARTLRSKSYAPVLKATLDRRRAQEGGA</sequence>
<dbReference type="AlphaFoldDB" id="A0A369W680"/>
<accession>A0A369W680</accession>
<comment type="caution">
    <text evidence="2">The sequence shown here is derived from an EMBL/GenBank/DDBJ whole genome shotgun (WGS) entry which is preliminary data.</text>
</comment>
<dbReference type="InterPro" id="IPR050834">
    <property type="entry name" value="Glycosyltransf_2"/>
</dbReference>
<proteinExistence type="predicted"/>
<dbReference type="PANTHER" id="PTHR43685">
    <property type="entry name" value="GLYCOSYLTRANSFERASE"/>
    <property type="match status" value="1"/>
</dbReference>
<dbReference type="SUPFAM" id="SSF53448">
    <property type="entry name" value="Nucleotide-diphospho-sugar transferases"/>
    <property type="match status" value="1"/>
</dbReference>
<dbReference type="InterPro" id="IPR001173">
    <property type="entry name" value="Glyco_trans_2-like"/>
</dbReference>
<keyword evidence="3" id="KW-1185">Reference proteome</keyword>
<dbReference type="OrthoDB" id="1676872at2"/>
<dbReference type="GO" id="GO:0016740">
    <property type="term" value="F:transferase activity"/>
    <property type="evidence" value="ECO:0007669"/>
    <property type="project" value="UniProtKB-KW"/>
</dbReference>
<evidence type="ECO:0000313" key="3">
    <source>
        <dbReference type="Proteomes" id="UP000253759"/>
    </source>
</evidence>
<organism evidence="2 3">
    <name type="scientific">Pelagibacterium lacus</name>
    <dbReference type="NCBI Taxonomy" id="2282655"/>
    <lineage>
        <taxon>Bacteria</taxon>
        <taxon>Pseudomonadati</taxon>
        <taxon>Pseudomonadota</taxon>
        <taxon>Alphaproteobacteria</taxon>
        <taxon>Hyphomicrobiales</taxon>
        <taxon>Devosiaceae</taxon>
        <taxon>Pelagibacterium</taxon>
    </lineage>
</organism>
<evidence type="ECO:0000313" key="2">
    <source>
        <dbReference type="EMBL" id="RDE09537.1"/>
    </source>
</evidence>
<dbReference type="EMBL" id="QQNH01000005">
    <property type="protein sequence ID" value="RDE09537.1"/>
    <property type="molecule type" value="Genomic_DNA"/>
</dbReference>